<proteinExistence type="inferred from homology"/>
<organism evidence="2 3">
    <name type="scientific">Mollisia scopiformis</name>
    <name type="common">Conifer needle endophyte fungus</name>
    <name type="synonym">Phialocephala scopiformis</name>
    <dbReference type="NCBI Taxonomy" id="149040"/>
    <lineage>
        <taxon>Eukaryota</taxon>
        <taxon>Fungi</taxon>
        <taxon>Dikarya</taxon>
        <taxon>Ascomycota</taxon>
        <taxon>Pezizomycotina</taxon>
        <taxon>Leotiomycetes</taxon>
        <taxon>Helotiales</taxon>
        <taxon>Mollisiaceae</taxon>
        <taxon>Mollisia</taxon>
    </lineage>
</organism>
<dbReference type="KEGG" id="psco:LY89DRAFT_33966"/>
<dbReference type="OrthoDB" id="3687641at2759"/>
<dbReference type="AlphaFoldDB" id="A0A194XCS9"/>
<dbReference type="PANTHER" id="PTHR33365:SF7">
    <property type="entry name" value="TAT PATHWAY SIGNAL SEQUENCE"/>
    <property type="match status" value="1"/>
</dbReference>
<comment type="similarity">
    <text evidence="1">Belongs to the ustYa family.</text>
</comment>
<dbReference type="PANTHER" id="PTHR33365">
    <property type="entry name" value="YALI0B05434P"/>
    <property type="match status" value="1"/>
</dbReference>
<dbReference type="GeneID" id="28816582"/>
<dbReference type="RefSeq" id="XP_018072311.1">
    <property type="nucleotide sequence ID" value="XM_018206856.1"/>
</dbReference>
<dbReference type="Pfam" id="PF11807">
    <property type="entry name" value="UstYa"/>
    <property type="match status" value="1"/>
</dbReference>
<evidence type="ECO:0000313" key="2">
    <source>
        <dbReference type="EMBL" id="KUJ17956.1"/>
    </source>
</evidence>
<gene>
    <name evidence="2" type="ORF">LY89DRAFT_33966</name>
</gene>
<name>A0A194XCS9_MOLSC</name>
<reference evidence="2 3" key="1">
    <citation type="submission" date="2015-10" db="EMBL/GenBank/DDBJ databases">
        <title>Full genome of DAOMC 229536 Phialocephala scopiformis, a fungal endophyte of spruce producing the potent anti-insectan compound rugulosin.</title>
        <authorList>
            <consortium name="DOE Joint Genome Institute"/>
            <person name="Walker A.K."/>
            <person name="Frasz S.L."/>
            <person name="Seifert K.A."/>
            <person name="Miller J.D."/>
            <person name="Mondo S.J."/>
            <person name="Labutti K."/>
            <person name="Lipzen A."/>
            <person name="Dockter R."/>
            <person name="Kennedy M."/>
            <person name="Grigoriev I.V."/>
            <person name="Spatafora J.W."/>
        </authorList>
    </citation>
    <scope>NUCLEOTIDE SEQUENCE [LARGE SCALE GENOMIC DNA]</scope>
    <source>
        <strain evidence="2 3">CBS 120377</strain>
    </source>
</reference>
<evidence type="ECO:0000256" key="1">
    <source>
        <dbReference type="ARBA" id="ARBA00035112"/>
    </source>
</evidence>
<sequence length="161" mass="18279">MGPPSPSVDAAWKDLLLGLNVRGTKEELIRGGENFTNIAQLTDGDYVIVPLVYHQIHCLDTFRRMQYIDYYRGIAGPDDDLSIPEGHFDHCLENLRKQVMCHADLSMLTGEWVKPSTEKDHIELRTMSKSKCVKWEPIESWARSRSLDRGKYSILAGPFGA</sequence>
<dbReference type="GO" id="GO:0043386">
    <property type="term" value="P:mycotoxin biosynthetic process"/>
    <property type="evidence" value="ECO:0007669"/>
    <property type="project" value="InterPro"/>
</dbReference>
<keyword evidence="3" id="KW-1185">Reference proteome</keyword>
<dbReference type="EMBL" id="KQ947413">
    <property type="protein sequence ID" value="KUJ17956.1"/>
    <property type="molecule type" value="Genomic_DNA"/>
</dbReference>
<dbReference type="Proteomes" id="UP000070700">
    <property type="component" value="Unassembled WGS sequence"/>
</dbReference>
<dbReference type="InterPro" id="IPR021765">
    <property type="entry name" value="UstYa-like"/>
</dbReference>
<accession>A0A194XCS9</accession>
<dbReference type="InParanoid" id="A0A194XCS9"/>
<protein>
    <submittedName>
        <fullName evidence="2">Uncharacterized protein</fullName>
    </submittedName>
</protein>
<dbReference type="STRING" id="149040.A0A194XCS9"/>
<evidence type="ECO:0000313" key="3">
    <source>
        <dbReference type="Proteomes" id="UP000070700"/>
    </source>
</evidence>